<dbReference type="Proteomes" id="UP001281003">
    <property type="component" value="Unassembled WGS sequence"/>
</dbReference>
<accession>A0AAE0U965</accession>
<evidence type="ECO:0000313" key="2">
    <source>
        <dbReference type="Proteomes" id="UP001281003"/>
    </source>
</evidence>
<organism evidence="1 2">
    <name type="scientific">Sordaria brevicollis</name>
    <dbReference type="NCBI Taxonomy" id="83679"/>
    <lineage>
        <taxon>Eukaryota</taxon>
        <taxon>Fungi</taxon>
        <taxon>Dikarya</taxon>
        <taxon>Ascomycota</taxon>
        <taxon>Pezizomycotina</taxon>
        <taxon>Sordariomycetes</taxon>
        <taxon>Sordariomycetidae</taxon>
        <taxon>Sordariales</taxon>
        <taxon>Sordariaceae</taxon>
        <taxon>Sordaria</taxon>
    </lineage>
</organism>
<name>A0AAE0U965_SORBR</name>
<keyword evidence="2" id="KW-1185">Reference proteome</keyword>
<gene>
    <name evidence="1" type="ORF">B0T20DRAFT_40098</name>
</gene>
<reference evidence="1" key="2">
    <citation type="submission" date="2023-07" db="EMBL/GenBank/DDBJ databases">
        <authorList>
            <consortium name="Lawrence Berkeley National Laboratory"/>
            <person name="Haridas S."/>
            <person name="Hensen N."/>
            <person name="Bonometti L."/>
            <person name="Westerberg I."/>
            <person name="Brannstrom I.O."/>
            <person name="Guillou S."/>
            <person name="Cros-Aarteil S."/>
            <person name="Calhoun S."/>
            <person name="Kuo A."/>
            <person name="Mondo S."/>
            <person name="Pangilinan J."/>
            <person name="Riley R."/>
            <person name="LaButti K."/>
            <person name="Andreopoulos B."/>
            <person name="Lipzen A."/>
            <person name="Chen C."/>
            <person name="Yanf M."/>
            <person name="Daum C."/>
            <person name="Ng V."/>
            <person name="Clum A."/>
            <person name="Steindorff A."/>
            <person name="Ohm R."/>
            <person name="Martin F."/>
            <person name="Silar P."/>
            <person name="Natvig D."/>
            <person name="Lalanne C."/>
            <person name="Gautier V."/>
            <person name="Ament-velasquez S.L."/>
            <person name="Kruys A."/>
            <person name="Hutchinson M.I."/>
            <person name="Powell A.J."/>
            <person name="Barry K."/>
            <person name="Miller A.N."/>
            <person name="Grigoriev I.V."/>
            <person name="Debuchy R."/>
            <person name="Gladieux P."/>
            <person name="Thoren M.H."/>
            <person name="Johannesson H."/>
        </authorList>
    </citation>
    <scope>NUCLEOTIDE SEQUENCE</scope>
    <source>
        <strain evidence="1">FGSC 1904</strain>
    </source>
</reference>
<evidence type="ECO:0000313" key="1">
    <source>
        <dbReference type="EMBL" id="KAK3395603.1"/>
    </source>
</evidence>
<proteinExistence type="predicted"/>
<sequence>MASPTELLIIITISGVSKARVRRTCRSRSRDSCWNLNVLIGKTFQCSCYLIFAISTWVHPDVRTWIPGSNTDPPFPITPSSEDSHWTCTHNFVSDMTPPNHEILHVYLVPESIGFYLLSKTNSSPSSVRDTSLLPDVVAVDVPG</sequence>
<dbReference type="AlphaFoldDB" id="A0AAE0U965"/>
<comment type="caution">
    <text evidence="1">The sequence shown here is derived from an EMBL/GenBank/DDBJ whole genome shotgun (WGS) entry which is preliminary data.</text>
</comment>
<protein>
    <submittedName>
        <fullName evidence="1">Uncharacterized protein</fullName>
    </submittedName>
</protein>
<dbReference type="EMBL" id="JAUTDP010000010">
    <property type="protein sequence ID" value="KAK3395603.1"/>
    <property type="molecule type" value="Genomic_DNA"/>
</dbReference>
<reference evidence="1" key="1">
    <citation type="journal article" date="2023" name="Mol. Phylogenet. Evol.">
        <title>Genome-scale phylogeny and comparative genomics of the fungal order Sordariales.</title>
        <authorList>
            <person name="Hensen N."/>
            <person name="Bonometti L."/>
            <person name="Westerberg I."/>
            <person name="Brannstrom I.O."/>
            <person name="Guillou S."/>
            <person name="Cros-Aarteil S."/>
            <person name="Calhoun S."/>
            <person name="Haridas S."/>
            <person name="Kuo A."/>
            <person name="Mondo S."/>
            <person name="Pangilinan J."/>
            <person name="Riley R."/>
            <person name="LaButti K."/>
            <person name="Andreopoulos B."/>
            <person name="Lipzen A."/>
            <person name="Chen C."/>
            <person name="Yan M."/>
            <person name="Daum C."/>
            <person name="Ng V."/>
            <person name="Clum A."/>
            <person name="Steindorff A."/>
            <person name="Ohm R.A."/>
            <person name="Martin F."/>
            <person name="Silar P."/>
            <person name="Natvig D.O."/>
            <person name="Lalanne C."/>
            <person name="Gautier V."/>
            <person name="Ament-Velasquez S.L."/>
            <person name="Kruys A."/>
            <person name="Hutchinson M.I."/>
            <person name="Powell A.J."/>
            <person name="Barry K."/>
            <person name="Miller A.N."/>
            <person name="Grigoriev I.V."/>
            <person name="Debuchy R."/>
            <person name="Gladieux P."/>
            <person name="Hiltunen Thoren M."/>
            <person name="Johannesson H."/>
        </authorList>
    </citation>
    <scope>NUCLEOTIDE SEQUENCE</scope>
    <source>
        <strain evidence="1">FGSC 1904</strain>
    </source>
</reference>